<dbReference type="PANTHER" id="PTHR33383:SF1">
    <property type="entry name" value="MEMBRANE PROTEIN INSERTION EFFICIENCY FACTOR-RELATED"/>
    <property type="match status" value="1"/>
</dbReference>
<protein>
    <recommendedName>
        <fullName evidence="1">Putative membrane protein insertion efficiency factor</fullName>
    </recommendedName>
</protein>
<dbReference type="EMBL" id="BAAALS010000027">
    <property type="protein sequence ID" value="GAA1769584.1"/>
    <property type="molecule type" value="Genomic_DNA"/>
</dbReference>
<reference evidence="4" key="1">
    <citation type="journal article" date="2019" name="Int. J. Syst. Evol. Microbiol.">
        <title>The Global Catalogue of Microorganisms (GCM) 10K type strain sequencing project: providing services to taxonomists for standard genome sequencing and annotation.</title>
        <authorList>
            <consortium name="The Broad Institute Genomics Platform"/>
            <consortium name="The Broad Institute Genome Sequencing Center for Infectious Disease"/>
            <person name="Wu L."/>
            <person name="Ma J."/>
        </authorList>
    </citation>
    <scope>NUCLEOTIDE SEQUENCE [LARGE SCALE GENOMIC DNA]</scope>
    <source>
        <strain evidence="4">JCM 13249</strain>
    </source>
</reference>
<gene>
    <name evidence="3" type="primary">yidD</name>
    <name evidence="3" type="ORF">GCM10009681_46180</name>
</gene>
<dbReference type="Pfam" id="PF01809">
    <property type="entry name" value="YidD"/>
    <property type="match status" value="1"/>
</dbReference>
<evidence type="ECO:0000313" key="4">
    <source>
        <dbReference type="Proteomes" id="UP001500655"/>
    </source>
</evidence>
<comment type="function">
    <text evidence="1">Could be involved in insertion of integral membrane proteins into the membrane.</text>
</comment>
<keyword evidence="4" id="KW-1185">Reference proteome</keyword>
<dbReference type="PANTHER" id="PTHR33383">
    <property type="entry name" value="MEMBRANE PROTEIN INSERTION EFFICIENCY FACTOR-RELATED"/>
    <property type="match status" value="1"/>
</dbReference>
<keyword evidence="1" id="KW-1003">Cell membrane</keyword>
<evidence type="ECO:0000256" key="2">
    <source>
        <dbReference type="SAM" id="MobiDB-lite"/>
    </source>
</evidence>
<feature type="region of interest" description="Disordered" evidence="2">
    <location>
        <begin position="72"/>
        <end position="96"/>
    </location>
</feature>
<dbReference type="NCBIfam" id="TIGR00278">
    <property type="entry name" value="membrane protein insertion efficiency factor YidD"/>
    <property type="match status" value="1"/>
</dbReference>
<dbReference type="SMART" id="SM01234">
    <property type="entry name" value="Haemolytic"/>
    <property type="match status" value="1"/>
</dbReference>
<sequence length="96" mass="10497">MTDVPQPTTVGARILALPIVAYRRWVSPALPARCRFYPSCSAYALTAIATHGALRGLRLAIWRLLRCHPFHPGGYDPVPPARTRDRLPPDAPGAVT</sequence>
<organism evidence="3 4">
    <name type="scientific">Luedemannella helvata</name>
    <dbReference type="NCBI Taxonomy" id="349315"/>
    <lineage>
        <taxon>Bacteria</taxon>
        <taxon>Bacillati</taxon>
        <taxon>Actinomycetota</taxon>
        <taxon>Actinomycetes</taxon>
        <taxon>Micromonosporales</taxon>
        <taxon>Micromonosporaceae</taxon>
        <taxon>Luedemannella</taxon>
    </lineage>
</organism>
<proteinExistence type="inferred from homology"/>
<keyword evidence="1" id="KW-0472">Membrane</keyword>
<evidence type="ECO:0000313" key="3">
    <source>
        <dbReference type="EMBL" id="GAA1769584.1"/>
    </source>
</evidence>
<accession>A0ABP4X540</accession>
<comment type="caution">
    <text evidence="3">The sequence shown here is derived from an EMBL/GenBank/DDBJ whole genome shotgun (WGS) entry which is preliminary data.</text>
</comment>
<dbReference type="InterPro" id="IPR002696">
    <property type="entry name" value="Membr_insert_effic_factor_YidD"/>
</dbReference>
<comment type="similarity">
    <text evidence="1">Belongs to the UPF0161 family.</text>
</comment>
<evidence type="ECO:0000256" key="1">
    <source>
        <dbReference type="HAMAP-Rule" id="MF_00386"/>
    </source>
</evidence>
<dbReference type="Proteomes" id="UP001500655">
    <property type="component" value="Unassembled WGS sequence"/>
</dbReference>
<name>A0ABP4X540_9ACTN</name>
<comment type="subcellular location">
    <subcellularLocation>
        <location evidence="1">Cell membrane</location>
        <topology evidence="1">Peripheral membrane protein</topology>
        <orientation evidence="1">Cytoplasmic side</orientation>
    </subcellularLocation>
</comment>
<dbReference type="HAMAP" id="MF_00386">
    <property type="entry name" value="UPF0161_YidD"/>
    <property type="match status" value="1"/>
</dbReference>